<dbReference type="InterPro" id="IPR036034">
    <property type="entry name" value="PDZ_sf"/>
</dbReference>
<dbReference type="PANTHER" id="PTHR43343:SF3">
    <property type="entry name" value="PROTEASE DO-LIKE 8, CHLOROPLASTIC"/>
    <property type="match status" value="1"/>
</dbReference>
<keyword evidence="1 10" id="KW-0645">Protease</keyword>
<evidence type="ECO:0000313" key="10">
    <source>
        <dbReference type="EMBL" id="BBF80807.1"/>
    </source>
</evidence>
<evidence type="ECO:0000313" key="11">
    <source>
        <dbReference type="Proteomes" id="UP000278756"/>
    </source>
</evidence>
<dbReference type="InterPro" id="IPR001940">
    <property type="entry name" value="Peptidase_S1C"/>
</dbReference>
<dbReference type="AlphaFoldDB" id="A0A3G9G279"/>
<keyword evidence="3" id="KW-0677">Repeat</keyword>
<feature type="domain" description="PDZ" evidence="9">
    <location>
        <begin position="278"/>
        <end position="343"/>
    </location>
</feature>
<dbReference type="PANTHER" id="PTHR43343">
    <property type="entry name" value="PEPTIDASE S12"/>
    <property type="match status" value="1"/>
</dbReference>
<dbReference type="InterPro" id="IPR009003">
    <property type="entry name" value="Peptidase_S1_PA"/>
</dbReference>
<evidence type="ECO:0000259" key="9">
    <source>
        <dbReference type="PROSITE" id="PS50106"/>
    </source>
</evidence>
<dbReference type="Gene3D" id="2.40.10.120">
    <property type="match status" value="1"/>
</dbReference>
<reference evidence="11" key="2">
    <citation type="journal article" date="2017" name="Plant Physiol. Biochem.">
        <title>Differential oxidative and antioxidative response of duckweed Lemna minor toward plant growth promoting/inhibiting bacteria.</title>
        <authorList>
            <person name="Ishizawa H."/>
            <person name="Kuroda M."/>
            <person name="Morikawa M."/>
            <person name="Ike M."/>
        </authorList>
    </citation>
    <scope>NUCLEOTIDE SEQUENCE [LARGE SCALE GENOMIC DNA]</scope>
    <source>
        <strain evidence="11">M6</strain>
    </source>
</reference>
<dbReference type="GO" id="GO:0006508">
    <property type="term" value="P:proteolysis"/>
    <property type="evidence" value="ECO:0007669"/>
    <property type="project" value="UniProtKB-KW"/>
</dbReference>
<evidence type="ECO:0000256" key="8">
    <source>
        <dbReference type="SAM" id="MobiDB-lite"/>
    </source>
</evidence>
<evidence type="ECO:0000256" key="4">
    <source>
        <dbReference type="ARBA" id="ARBA00022801"/>
    </source>
</evidence>
<accession>A0A3G9G279</accession>
<dbReference type="Proteomes" id="UP000278756">
    <property type="component" value="Chromosome 1"/>
</dbReference>
<dbReference type="OrthoDB" id="9758917at2"/>
<reference evidence="11" key="1">
    <citation type="journal article" date="2017" name="Biotechnol. Biofuels">
        <title>Evaluation of environmental bacterial communities as a factor affecting the growth of duckweed Lemna minor.</title>
        <authorList>
            <person name="Ishizawa H."/>
            <person name="Kuroda M."/>
            <person name="Morikawa M."/>
            <person name="Ike M."/>
        </authorList>
    </citation>
    <scope>NUCLEOTIDE SEQUENCE [LARGE SCALE GENOMIC DNA]</scope>
    <source>
        <strain evidence="11">M6</strain>
    </source>
</reference>
<sequence>MGNVLNSVKKNKGLVAGVAGGLMLGAAVAGAAVSGLGGYDGSTLIKTAAVTPVKPPAGAPMSFADIIERVSPAVVSIETKGKVKVPNGLIIPGFEPPSQDDGEGEGNEREVRGAGSGFFITADGYVVTNNHVIEGADEITVVLTNEQKLTAKVIGRDPATDLAVLKVEGKNFPFVQFETDQRPRVGDWVIAVGNPFGLSGTATAGIVSAFGRPDGAQGYVDYMQIDAAINRGNSGGPTFDLNGRVIGVNSAIITPSGGNAGVGFAIPADTASAIARKLMAGGKVERGYIGVQILPVTDEYVESLSLPDKDGAYIADVTKDGPAAKGGVQVGDIVKKVNGKTVKLNTDLTRNVADVRPGEKVEIEVFRNGKMVKLTIVAALRPGEDELNKVLNGGGATTPETGAPVLGLSVKPLDPTSRKTYGIEADVSGLVVTAIEPTSDAAKKGLKAGDVIVRANNLPVANRAEFDKIVTEMKAANRPSILLLVNRGGRNVPLPLSLK</sequence>
<organism evidence="10 11">
    <name type="scientific">Asticcacaulis excentricus</name>
    <dbReference type="NCBI Taxonomy" id="78587"/>
    <lineage>
        <taxon>Bacteria</taxon>
        <taxon>Pseudomonadati</taxon>
        <taxon>Pseudomonadota</taxon>
        <taxon>Alphaproteobacteria</taxon>
        <taxon>Caulobacterales</taxon>
        <taxon>Caulobacteraceae</taxon>
        <taxon>Asticcacaulis</taxon>
    </lineage>
</organism>
<proteinExistence type="predicted"/>
<dbReference type="Pfam" id="PF13180">
    <property type="entry name" value="PDZ_2"/>
    <property type="match status" value="2"/>
</dbReference>
<feature type="domain" description="PDZ" evidence="9">
    <location>
        <begin position="402"/>
        <end position="488"/>
    </location>
</feature>
<feature type="active site" description="Charge relay system" evidence="6">
    <location>
        <position position="161"/>
    </location>
</feature>
<feature type="active site" description="Charge relay system" evidence="6">
    <location>
        <position position="234"/>
    </location>
</feature>
<keyword evidence="2" id="KW-0732">Signal</keyword>
<evidence type="ECO:0000256" key="7">
    <source>
        <dbReference type="PIRSR" id="PIRSR611782-2"/>
    </source>
</evidence>
<dbReference type="Pfam" id="PF13365">
    <property type="entry name" value="Trypsin_2"/>
    <property type="match status" value="1"/>
</dbReference>
<evidence type="ECO:0000256" key="1">
    <source>
        <dbReference type="ARBA" id="ARBA00022670"/>
    </source>
</evidence>
<evidence type="ECO:0000256" key="6">
    <source>
        <dbReference type="PIRSR" id="PIRSR611782-1"/>
    </source>
</evidence>
<gene>
    <name evidence="10" type="ORF">EM6_1392</name>
</gene>
<protein>
    <submittedName>
        <fullName evidence="10">HtrA protease/chaperone protein</fullName>
    </submittedName>
</protein>
<dbReference type="InterPro" id="IPR001478">
    <property type="entry name" value="PDZ"/>
</dbReference>
<feature type="region of interest" description="Disordered" evidence="8">
    <location>
        <begin position="91"/>
        <end position="111"/>
    </location>
</feature>
<dbReference type="SMART" id="SM00228">
    <property type="entry name" value="PDZ"/>
    <property type="match status" value="2"/>
</dbReference>
<dbReference type="SUPFAM" id="SSF50494">
    <property type="entry name" value="Trypsin-like serine proteases"/>
    <property type="match status" value="1"/>
</dbReference>
<name>A0A3G9G279_9CAUL</name>
<feature type="active site" description="Charge relay system" evidence="6">
    <location>
        <position position="131"/>
    </location>
</feature>
<dbReference type="GO" id="GO:0004252">
    <property type="term" value="F:serine-type endopeptidase activity"/>
    <property type="evidence" value="ECO:0007669"/>
    <property type="project" value="InterPro"/>
</dbReference>
<evidence type="ECO:0000256" key="2">
    <source>
        <dbReference type="ARBA" id="ARBA00022729"/>
    </source>
</evidence>
<dbReference type="SUPFAM" id="SSF50156">
    <property type="entry name" value="PDZ domain-like"/>
    <property type="match status" value="2"/>
</dbReference>
<evidence type="ECO:0000256" key="3">
    <source>
        <dbReference type="ARBA" id="ARBA00022737"/>
    </source>
</evidence>
<dbReference type="Gene3D" id="2.30.42.10">
    <property type="match status" value="2"/>
</dbReference>
<evidence type="ECO:0000256" key="5">
    <source>
        <dbReference type="ARBA" id="ARBA00022825"/>
    </source>
</evidence>
<feature type="binding site" evidence="7">
    <location>
        <position position="161"/>
    </location>
    <ligand>
        <name>substrate</name>
    </ligand>
</feature>
<dbReference type="NCBIfam" id="TIGR02037">
    <property type="entry name" value="degP_htrA_DO"/>
    <property type="match status" value="1"/>
</dbReference>
<dbReference type="PROSITE" id="PS50106">
    <property type="entry name" value="PDZ"/>
    <property type="match status" value="2"/>
</dbReference>
<dbReference type="PRINTS" id="PR00834">
    <property type="entry name" value="PROTEASES2C"/>
</dbReference>
<dbReference type="EMBL" id="AP018827">
    <property type="protein sequence ID" value="BBF80807.1"/>
    <property type="molecule type" value="Genomic_DNA"/>
</dbReference>
<feature type="binding site" evidence="7">
    <location>
        <begin position="232"/>
        <end position="234"/>
    </location>
    <ligand>
        <name>substrate</name>
    </ligand>
</feature>
<dbReference type="RefSeq" id="WP_126421389.1">
    <property type="nucleotide sequence ID" value="NZ_AP018827.1"/>
</dbReference>
<keyword evidence="5" id="KW-0720">Serine protease</keyword>
<dbReference type="InterPro" id="IPR011782">
    <property type="entry name" value="Pept_S1C_Do"/>
</dbReference>
<feature type="binding site" evidence="7">
    <location>
        <position position="131"/>
    </location>
    <ligand>
        <name>substrate</name>
    </ligand>
</feature>
<keyword evidence="4" id="KW-0378">Hydrolase</keyword>
<dbReference type="InterPro" id="IPR051201">
    <property type="entry name" value="Chloro_Bact_Ser_Proteases"/>
</dbReference>